<dbReference type="EMBL" id="CM004389">
    <property type="protein sequence ID" value="KAG8657555.1"/>
    <property type="molecule type" value="Genomic_DNA"/>
</dbReference>
<sequence length="265" mass="31120">MYNKLDHYKIDCPKLKKHIKTFKNKASKQHASNDHLQKSLDELSLENKNLKNSCLNLFLQVYLKSLKFESKWYLDNGCSSRMIENSSHFIFIEKKDSSGQVTFVDNGKDKIVEICKVSKENSYIRDKVFLVDGLKHNLSSVSQLCDKGYRVIFEPKSCFIFRMLDNKILFVGERIENIYVIDLQVMSNQDMMCFIFISNNSWVWHKKFSHTSMDLLKNLSKDELVNGLPNIKFDKFDSKTYESIFLENFTSSKSYKVFNKKKLDS</sequence>
<comment type="caution">
    <text evidence="1">The sequence shown here is derived from an EMBL/GenBank/DDBJ whole genome shotgun (WGS) entry which is preliminary data.</text>
</comment>
<gene>
    <name evidence="1" type="ORF">MANES_03G076816v8</name>
</gene>
<accession>A0ACB7HZA1</accession>
<organism evidence="1 2">
    <name type="scientific">Manihot esculenta</name>
    <name type="common">Cassava</name>
    <name type="synonym">Jatropha manihot</name>
    <dbReference type="NCBI Taxonomy" id="3983"/>
    <lineage>
        <taxon>Eukaryota</taxon>
        <taxon>Viridiplantae</taxon>
        <taxon>Streptophyta</taxon>
        <taxon>Embryophyta</taxon>
        <taxon>Tracheophyta</taxon>
        <taxon>Spermatophyta</taxon>
        <taxon>Magnoliopsida</taxon>
        <taxon>eudicotyledons</taxon>
        <taxon>Gunneridae</taxon>
        <taxon>Pentapetalae</taxon>
        <taxon>rosids</taxon>
        <taxon>fabids</taxon>
        <taxon>Malpighiales</taxon>
        <taxon>Euphorbiaceae</taxon>
        <taxon>Crotonoideae</taxon>
        <taxon>Manihoteae</taxon>
        <taxon>Manihot</taxon>
    </lineage>
</organism>
<protein>
    <submittedName>
        <fullName evidence="1">Uncharacterized protein</fullName>
    </submittedName>
</protein>
<dbReference type="Proteomes" id="UP000091857">
    <property type="component" value="Chromosome 3"/>
</dbReference>
<reference evidence="2" key="1">
    <citation type="journal article" date="2016" name="Nat. Biotechnol.">
        <title>Sequencing wild and cultivated cassava and related species reveals extensive interspecific hybridization and genetic diversity.</title>
        <authorList>
            <person name="Bredeson J.V."/>
            <person name="Lyons J.B."/>
            <person name="Prochnik S.E."/>
            <person name="Wu G.A."/>
            <person name="Ha C.M."/>
            <person name="Edsinger-Gonzales E."/>
            <person name="Grimwood J."/>
            <person name="Schmutz J."/>
            <person name="Rabbi I.Y."/>
            <person name="Egesi C."/>
            <person name="Nauluvula P."/>
            <person name="Lebot V."/>
            <person name="Ndunguru J."/>
            <person name="Mkamilo G."/>
            <person name="Bart R.S."/>
            <person name="Setter T.L."/>
            <person name="Gleadow R.M."/>
            <person name="Kulakow P."/>
            <person name="Ferguson M.E."/>
            <person name="Rounsley S."/>
            <person name="Rokhsar D.S."/>
        </authorList>
    </citation>
    <scope>NUCLEOTIDE SEQUENCE [LARGE SCALE GENOMIC DNA]</scope>
    <source>
        <strain evidence="2">cv. AM560-2</strain>
    </source>
</reference>
<proteinExistence type="predicted"/>
<keyword evidence="2" id="KW-1185">Reference proteome</keyword>
<name>A0ACB7HZA1_MANES</name>
<evidence type="ECO:0000313" key="2">
    <source>
        <dbReference type="Proteomes" id="UP000091857"/>
    </source>
</evidence>
<evidence type="ECO:0000313" key="1">
    <source>
        <dbReference type="EMBL" id="KAG8657555.1"/>
    </source>
</evidence>